<feature type="compositionally biased region" description="Polar residues" evidence="1">
    <location>
        <begin position="185"/>
        <end position="198"/>
    </location>
</feature>
<proteinExistence type="predicted"/>
<feature type="compositionally biased region" description="Polar residues" evidence="1">
    <location>
        <begin position="310"/>
        <end position="319"/>
    </location>
</feature>
<gene>
    <name evidence="2" type="ORF">EV420DRAFT_1476963</name>
</gene>
<dbReference type="AlphaFoldDB" id="A0AA39NCU1"/>
<organism evidence="2 3">
    <name type="scientific">Armillaria tabescens</name>
    <name type="common">Ringless honey mushroom</name>
    <name type="synonym">Agaricus tabescens</name>
    <dbReference type="NCBI Taxonomy" id="1929756"/>
    <lineage>
        <taxon>Eukaryota</taxon>
        <taxon>Fungi</taxon>
        <taxon>Dikarya</taxon>
        <taxon>Basidiomycota</taxon>
        <taxon>Agaricomycotina</taxon>
        <taxon>Agaricomycetes</taxon>
        <taxon>Agaricomycetidae</taxon>
        <taxon>Agaricales</taxon>
        <taxon>Marasmiineae</taxon>
        <taxon>Physalacriaceae</taxon>
        <taxon>Desarmillaria</taxon>
    </lineage>
</organism>
<dbReference type="RefSeq" id="XP_060334720.1">
    <property type="nucleotide sequence ID" value="XM_060469374.1"/>
</dbReference>
<feature type="compositionally biased region" description="Polar residues" evidence="1">
    <location>
        <begin position="253"/>
        <end position="266"/>
    </location>
</feature>
<evidence type="ECO:0000313" key="3">
    <source>
        <dbReference type="Proteomes" id="UP001175211"/>
    </source>
</evidence>
<feature type="compositionally biased region" description="Polar residues" evidence="1">
    <location>
        <begin position="378"/>
        <end position="387"/>
    </location>
</feature>
<name>A0AA39NCU1_ARMTA</name>
<feature type="compositionally biased region" description="Low complexity" evidence="1">
    <location>
        <begin position="17"/>
        <end position="31"/>
    </location>
</feature>
<feature type="compositionally biased region" description="Polar residues" evidence="1">
    <location>
        <begin position="58"/>
        <end position="72"/>
    </location>
</feature>
<feature type="region of interest" description="Disordered" evidence="1">
    <location>
        <begin position="55"/>
        <end position="437"/>
    </location>
</feature>
<dbReference type="Proteomes" id="UP001175211">
    <property type="component" value="Unassembled WGS sequence"/>
</dbReference>
<feature type="compositionally biased region" description="Polar residues" evidence="1">
    <location>
        <begin position="127"/>
        <end position="142"/>
    </location>
</feature>
<feature type="compositionally biased region" description="Polar residues" evidence="1">
    <location>
        <begin position="398"/>
        <end position="422"/>
    </location>
</feature>
<evidence type="ECO:0000256" key="1">
    <source>
        <dbReference type="SAM" id="MobiDB-lite"/>
    </source>
</evidence>
<evidence type="ECO:0000313" key="2">
    <source>
        <dbReference type="EMBL" id="KAK0463254.1"/>
    </source>
</evidence>
<keyword evidence="3" id="KW-1185">Reference proteome</keyword>
<dbReference type="GeneID" id="85352922"/>
<dbReference type="EMBL" id="JAUEPS010000008">
    <property type="protein sequence ID" value="KAK0463254.1"/>
    <property type="molecule type" value="Genomic_DNA"/>
</dbReference>
<feature type="compositionally biased region" description="Basic and acidic residues" evidence="1">
    <location>
        <begin position="101"/>
        <end position="110"/>
    </location>
</feature>
<sequence>MNPQSDTSLPSDSAQAHHSPQSQKTTTSSHSKTWKGKMVAGAKKIGLPLRKKALDETASLQTTETIPESSYTYEKPEGSTLMSLEKESSPTKAMKYASQIQHREPLKESGYDQMPGTMWEVTAAAQIVQTTEVPGQQTSTPSGHGESPSWREAAQQWKTLQSNLTPENEHSGQKRNIVPQPETELPSQTSGHGQTPSGSPRLHESHQLSPLHPSGEPSTQSPRKKTLSLSHSQDPLGPRPHTIPPKKTHGESRQMQTSYSSSTLMQTLRRGSVESYLQIPTRRTLSSGGSQEPNPSPELPTYQIPLKPSSIRQVSQTGLTAGAGSADDYGTWPEPDITKLDPTQSSNLSSNPNPPFTSNPPLYHKESFSGGSMRERTSTTSLKSTEGTLHMSGIGTRYGSTEIPTSYNMNPSSTQPTISTDWTRGLEPGYKSTGSPV</sequence>
<feature type="compositionally biased region" description="Polar residues" evidence="1">
    <location>
        <begin position="216"/>
        <end position="233"/>
    </location>
</feature>
<accession>A0AA39NCU1</accession>
<feature type="compositionally biased region" description="Basic and acidic residues" evidence="1">
    <location>
        <begin position="363"/>
        <end position="377"/>
    </location>
</feature>
<comment type="caution">
    <text evidence="2">The sequence shown here is derived from an EMBL/GenBank/DDBJ whole genome shotgun (WGS) entry which is preliminary data.</text>
</comment>
<protein>
    <submittedName>
        <fullName evidence="2">Uncharacterized protein</fullName>
    </submittedName>
</protein>
<reference evidence="2" key="1">
    <citation type="submission" date="2023-06" db="EMBL/GenBank/DDBJ databases">
        <authorList>
            <consortium name="Lawrence Berkeley National Laboratory"/>
            <person name="Ahrendt S."/>
            <person name="Sahu N."/>
            <person name="Indic B."/>
            <person name="Wong-Bajracharya J."/>
            <person name="Merenyi Z."/>
            <person name="Ke H.-M."/>
            <person name="Monk M."/>
            <person name="Kocsube S."/>
            <person name="Drula E."/>
            <person name="Lipzen A."/>
            <person name="Balint B."/>
            <person name="Henrissat B."/>
            <person name="Andreopoulos B."/>
            <person name="Martin F.M."/>
            <person name="Harder C.B."/>
            <person name="Rigling D."/>
            <person name="Ford K.L."/>
            <person name="Foster G.D."/>
            <person name="Pangilinan J."/>
            <person name="Papanicolaou A."/>
            <person name="Barry K."/>
            <person name="LaButti K."/>
            <person name="Viragh M."/>
            <person name="Koriabine M."/>
            <person name="Yan M."/>
            <person name="Riley R."/>
            <person name="Champramary S."/>
            <person name="Plett K.L."/>
            <person name="Tsai I.J."/>
            <person name="Slot J."/>
            <person name="Sipos G."/>
            <person name="Plett J."/>
            <person name="Nagy L.G."/>
            <person name="Grigoriev I.V."/>
        </authorList>
    </citation>
    <scope>NUCLEOTIDE SEQUENCE</scope>
    <source>
        <strain evidence="2">CCBAS 213</strain>
    </source>
</reference>
<feature type="compositionally biased region" description="Polar residues" evidence="1">
    <location>
        <begin position="281"/>
        <end position="293"/>
    </location>
</feature>
<feature type="region of interest" description="Disordered" evidence="1">
    <location>
        <begin position="1"/>
        <end position="37"/>
    </location>
</feature>
<feature type="compositionally biased region" description="Polar residues" evidence="1">
    <location>
        <begin position="1"/>
        <end position="16"/>
    </location>
</feature>
<feature type="compositionally biased region" description="Polar residues" evidence="1">
    <location>
        <begin position="156"/>
        <end position="166"/>
    </location>
</feature>